<feature type="region of interest" description="Disordered" evidence="1">
    <location>
        <begin position="45"/>
        <end position="138"/>
    </location>
</feature>
<feature type="compositionally biased region" description="Low complexity" evidence="1">
    <location>
        <begin position="116"/>
        <end position="126"/>
    </location>
</feature>
<organism evidence="2 3">
    <name type="scientific">Paspalum notatum var. saurae</name>
    <dbReference type="NCBI Taxonomy" id="547442"/>
    <lineage>
        <taxon>Eukaryota</taxon>
        <taxon>Viridiplantae</taxon>
        <taxon>Streptophyta</taxon>
        <taxon>Embryophyta</taxon>
        <taxon>Tracheophyta</taxon>
        <taxon>Spermatophyta</taxon>
        <taxon>Magnoliopsida</taxon>
        <taxon>Liliopsida</taxon>
        <taxon>Poales</taxon>
        <taxon>Poaceae</taxon>
        <taxon>PACMAD clade</taxon>
        <taxon>Panicoideae</taxon>
        <taxon>Andropogonodae</taxon>
        <taxon>Paspaleae</taxon>
        <taxon>Paspalinae</taxon>
        <taxon>Paspalum</taxon>
    </lineage>
</organism>
<dbReference type="AlphaFoldDB" id="A0AAQ3XFS5"/>
<feature type="compositionally biased region" description="Low complexity" evidence="1">
    <location>
        <begin position="1"/>
        <end position="15"/>
    </location>
</feature>
<accession>A0AAQ3XFS5</accession>
<reference evidence="2 3" key="1">
    <citation type="submission" date="2024-02" db="EMBL/GenBank/DDBJ databases">
        <title>High-quality chromosome-scale genome assembly of Pensacola bahiagrass (Paspalum notatum Flugge var. saurae).</title>
        <authorList>
            <person name="Vega J.M."/>
            <person name="Podio M."/>
            <person name="Orjuela J."/>
            <person name="Siena L.A."/>
            <person name="Pessino S.C."/>
            <person name="Combes M.C."/>
            <person name="Mariac C."/>
            <person name="Albertini E."/>
            <person name="Pupilli F."/>
            <person name="Ortiz J.P.A."/>
            <person name="Leblanc O."/>
        </authorList>
    </citation>
    <scope>NUCLEOTIDE SEQUENCE [LARGE SCALE GENOMIC DNA]</scope>
    <source>
        <strain evidence="2">R1</strain>
        <tissue evidence="2">Leaf</tissue>
    </source>
</reference>
<protein>
    <submittedName>
        <fullName evidence="2">Uncharacterized protein</fullName>
    </submittedName>
</protein>
<evidence type="ECO:0000256" key="1">
    <source>
        <dbReference type="SAM" id="MobiDB-lite"/>
    </source>
</evidence>
<proteinExistence type="predicted"/>
<sequence length="228" mass="23542">MGSALGRARAKPAAAEVSGGGVGITKCPTTTEVEVAAAAEAAAGSKAEVSAVGTKRAMTQTDKVVALPGSMEGNKRPKTQLSQEPEPEEEVAGDGITEAEAKQVVADAAGTEQEGKPMAKPATAAGKKTKKKTPATATRLDKKIIDINLPPASPPYACMSDEQHVVGGLEQEQSCLGQIRGQEAGCIAYLAGFGDQNMESFGSDEEEERGALANWQPSEVLKELGFDD</sequence>
<keyword evidence="3" id="KW-1185">Reference proteome</keyword>
<evidence type="ECO:0000313" key="3">
    <source>
        <dbReference type="Proteomes" id="UP001341281"/>
    </source>
</evidence>
<feature type="region of interest" description="Disordered" evidence="1">
    <location>
        <begin position="198"/>
        <end position="217"/>
    </location>
</feature>
<gene>
    <name evidence="2" type="ORF">U9M48_040647</name>
</gene>
<name>A0AAQ3XFS5_PASNO</name>
<dbReference type="EMBL" id="CP144753">
    <property type="protein sequence ID" value="WVZ94797.1"/>
    <property type="molecule type" value="Genomic_DNA"/>
</dbReference>
<evidence type="ECO:0000313" key="2">
    <source>
        <dbReference type="EMBL" id="WVZ94797.1"/>
    </source>
</evidence>
<dbReference type="Proteomes" id="UP001341281">
    <property type="component" value="Chromosome 09"/>
</dbReference>
<feature type="region of interest" description="Disordered" evidence="1">
    <location>
        <begin position="1"/>
        <end position="25"/>
    </location>
</feature>